<comment type="subcellular location">
    <subcellularLocation>
        <location evidence="1">Membrane</location>
        <topology evidence="1">Multi-pass membrane protein</topology>
    </subcellularLocation>
</comment>
<keyword evidence="14" id="KW-1185">Reference proteome</keyword>
<evidence type="ECO:0000256" key="5">
    <source>
        <dbReference type="ARBA" id="ARBA00022692"/>
    </source>
</evidence>
<dbReference type="OrthoDB" id="9777147at2"/>
<keyword evidence="9" id="KW-0594">Phospholipid biosynthesis</keyword>
<evidence type="ECO:0000256" key="11">
    <source>
        <dbReference type="RuleBase" id="RU003750"/>
    </source>
</evidence>
<dbReference type="KEGG" id="gai:IMCC3135_27480"/>
<dbReference type="InterPro" id="IPR048254">
    <property type="entry name" value="CDP_ALCOHOL_P_TRANSF_CS"/>
</dbReference>
<evidence type="ECO:0000256" key="10">
    <source>
        <dbReference type="ARBA" id="ARBA00023264"/>
    </source>
</evidence>
<name>A0A2Z2P2I0_9GAMM</name>
<evidence type="ECO:0000256" key="4">
    <source>
        <dbReference type="ARBA" id="ARBA00022679"/>
    </source>
</evidence>
<comment type="similarity">
    <text evidence="2 11">Belongs to the CDP-alcohol phosphatidyltransferase class-I family.</text>
</comment>
<dbReference type="PANTHER" id="PTHR14269">
    <property type="entry name" value="CDP-DIACYLGLYCEROL--GLYCEROL-3-PHOSPHATE 3-PHOSPHATIDYLTRANSFERASE-RELATED"/>
    <property type="match status" value="1"/>
</dbReference>
<accession>A0A2Z2P2I0</accession>
<evidence type="ECO:0000256" key="9">
    <source>
        <dbReference type="ARBA" id="ARBA00023209"/>
    </source>
</evidence>
<evidence type="ECO:0000256" key="12">
    <source>
        <dbReference type="SAM" id="Phobius"/>
    </source>
</evidence>
<feature type="transmembrane region" description="Helical" evidence="12">
    <location>
        <begin position="225"/>
        <end position="242"/>
    </location>
</feature>
<keyword evidence="3" id="KW-0444">Lipid biosynthesis</keyword>
<keyword evidence="4 11" id="KW-0808">Transferase</keyword>
<keyword evidence="8 12" id="KW-0472">Membrane</keyword>
<evidence type="ECO:0000256" key="1">
    <source>
        <dbReference type="ARBA" id="ARBA00004141"/>
    </source>
</evidence>
<dbReference type="AlphaFoldDB" id="A0A2Z2P2I0"/>
<feature type="transmembrane region" description="Helical" evidence="12">
    <location>
        <begin position="79"/>
        <end position="97"/>
    </location>
</feature>
<evidence type="ECO:0000313" key="13">
    <source>
        <dbReference type="EMBL" id="ASJ75550.1"/>
    </source>
</evidence>
<evidence type="ECO:0000256" key="2">
    <source>
        <dbReference type="ARBA" id="ARBA00010441"/>
    </source>
</evidence>
<keyword evidence="6 12" id="KW-1133">Transmembrane helix</keyword>
<dbReference type="Proteomes" id="UP000250079">
    <property type="component" value="Chromosome"/>
</dbReference>
<evidence type="ECO:0008006" key="15">
    <source>
        <dbReference type="Google" id="ProtNLM"/>
    </source>
</evidence>
<protein>
    <recommendedName>
        <fullName evidence="15">CDP-diacylglycerol--serine O-phosphatidyltransferase</fullName>
    </recommendedName>
</protein>
<gene>
    <name evidence="13" type="ORF">IMCC3135_27480</name>
</gene>
<keyword evidence="5 12" id="KW-0812">Transmembrane</keyword>
<dbReference type="Pfam" id="PF01066">
    <property type="entry name" value="CDP-OH_P_transf"/>
    <property type="match status" value="1"/>
</dbReference>
<dbReference type="GO" id="GO:0016780">
    <property type="term" value="F:phosphotransferase activity, for other substituted phosphate groups"/>
    <property type="evidence" value="ECO:0007669"/>
    <property type="project" value="InterPro"/>
</dbReference>
<dbReference type="Gene3D" id="1.20.120.1760">
    <property type="match status" value="1"/>
</dbReference>
<dbReference type="GO" id="GO:0008654">
    <property type="term" value="P:phospholipid biosynthetic process"/>
    <property type="evidence" value="ECO:0007669"/>
    <property type="project" value="UniProtKB-KW"/>
</dbReference>
<feature type="transmembrane region" description="Helical" evidence="12">
    <location>
        <begin position="169"/>
        <end position="190"/>
    </location>
</feature>
<evidence type="ECO:0000256" key="8">
    <source>
        <dbReference type="ARBA" id="ARBA00023136"/>
    </source>
</evidence>
<evidence type="ECO:0000256" key="6">
    <source>
        <dbReference type="ARBA" id="ARBA00022989"/>
    </source>
</evidence>
<dbReference type="InterPro" id="IPR000462">
    <property type="entry name" value="CDP-OH_P_trans"/>
</dbReference>
<evidence type="ECO:0000313" key="14">
    <source>
        <dbReference type="Proteomes" id="UP000250079"/>
    </source>
</evidence>
<keyword evidence="7" id="KW-0443">Lipid metabolism</keyword>
<feature type="transmembrane region" description="Helical" evidence="12">
    <location>
        <begin position="15"/>
        <end position="35"/>
    </location>
</feature>
<evidence type="ECO:0000256" key="3">
    <source>
        <dbReference type="ARBA" id="ARBA00022516"/>
    </source>
</evidence>
<dbReference type="EMBL" id="CP018632">
    <property type="protein sequence ID" value="ASJ75550.1"/>
    <property type="molecule type" value="Genomic_DNA"/>
</dbReference>
<keyword evidence="10" id="KW-1208">Phospholipid metabolism</keyword>
<dbReference type="InterPro" id="IPR043130">
    <property type="entry name" value="CDP-OH_PTrfase_TM_dom"/>
</dbReference>
<dbReference type="GO" id="GO:0016020">
    <property type="term" value="C:membrane"/>
    <property type="evidence" value="ECO:0007669"/>
    <property type="project" value="UniProtKB-SubCell"/>
</dbReference>
<proteinExistence type="inferred from homology"/>
<feature type="transmembrane region" description="Helical" evidence="12">
    <location>
        <begin position="138"/>
        <end position="157"/>
    </location>
</feature>
<reference evidence="13 14" key="1">
    <citation type="submission" date="2016-12" db="EMBL/GenBank/DDBJ databases">
        <authorList>
            <person name="Song W.-J."/>
            <person name="Kurnit D.M."/>
        </authorList>
    </citation>
    <scope>NUCLEOTIDE SEQUENCE [LARGE SCALE GENOMIC DNA]</scope>
    <source>
        <strain evidence="13 14">IMCC3135</strain>
    </source>
</reference>
<dbReference type="InterPro" id="IPR050324">
    <property type="entry name" value="CDP-alcohol_PTase-I"/>
</dbReference>
<sequence length="253" mass="27343">MVESSEGRKRPSRGIYLLPNLFTTSALFAGFYSIILAYGGSYQNAGIAIIVAMVLDGADGRVARMTNTTTAFGAEYDSMADMISFGMAPAFLMYSWSLSSLTAEYHGQLGWVLAFVYTACCGLRLARFNVAVGTADKRFFQGLACPSAAAVLASFVWVMDGVGVSGPDVVVLVGIMTLFTGIAMVSTFTYYSFKDLGTNRKVPFAMLLGLLLLFVVTAVDPGKMILIASAIYALSGPVYYLFRVYRKRTKHSL</sequence>
<organism evidence="13 14">
    <name type="scientific">Granulosicoccus antarcticus IMCC3135</name>
    <dbReference type="NCBI Taxonomy" id="1192854"/>
    <lineage>
        <taxon>Bacteria</taxon>
        <taxon>Pseudomonadati</taxon>
        <taxon>Pseudomonadota</taxon>
        <taxon>Gammaproteobacteria</taxon>
        <taxon>Chromatiales</taxon>
        <taxon>Granulosicoccaceae</taxon>
        <taxon>Granulosicoccus</taxon>
    </lineage>
</organism>
<feature type="transmembrane region" description="Helical" evidence="12">
    <location>
        <begin position="109"/>
        <end position="126"/>
    </location>
</feature>
<evidence type="ECO:0000256" key="7">
    <source>
        <dbReference type="ARBA" id="ARBA00023098"/>
    </source>
</evidence>
<feature type="transmembrane region" description="Helical" evidence="12">
    <location>
        <begin position="202"/>
        <end position="219"/>
    </location>
</feature>
<dbReference type="PROSITE" id="PS00379">
    <property type="entry name" value="CDP_ALCOHOL_P_TRANSF"/>
    <property type="match status" value="1"/>
</dbReference>
<dbReference type="PANTHER" id="PTHR14269:SF61">
    <property type="entry name" value="CDP-DIACYLGLYCEROL--SERINE O-PHOSPHATIDYLTRANSFERASE"/>
    <property type="match status" value="1"/>
</dbReference>